<accession>A0AAV8E400</accession>
<comment type="caution">
    <text evidence="3">The sequence shown here is derived from an EMBL/GenBank/DDBJ whole genome shotgun (WGS) entry which is preliminary data.</text>
</comment>
<dbReference type="AlphaFoldDB" id="A0AAV8E400"/>
<dbReference type="EMBL" id="JAMFTS010000003">
    <property type="protein sequence ID" value="KAJ4773118.1"/>
    <property type="molecule type" value="Genomic_DNA"/>
</dbReference>
<dbReference type="InterPro" id="IPR033734">
    <property type="entry name" value="Jacalin-like_lectin_dom_plant"/>
</dbReference>
<dbReference type="PROSITE" id="PS51752">
    <property type="entry name" value="JACALIN_LECTIN"/>
    <property type="match status" value="1"/>
</dbReference>
<dbReference type="Pfam" id="PF01419">
    <property type="entry name" value="Jacalin"/>
    <property type="match status" value="1"/>
</dbReference>
<dbReference type="SUPFAM" id="SSF51101">
    <property type="entry name" value="Mannose-binding lectins"/>
    <property type="match status" value="1"/>
</dbReference>
<evidence type="ECO:0000313" key="4">
    <source>
        <dbReference type="Proteomes" id="UP001140206"/>
    </source>
</evidence>
<keyword evidence="4" id="KW-1185">Reference proteome</keyword>
<dbReference type="GO" id="GO:0030246">
    <property type="term" value="F:carbohydrate binding"/>
    <property type="evidence" value="ECO:0007669"/>
    <property type="project" value="UniProtKB-KW"/>
</dbReference>
<feature type="domain" description="Jacalin-type lectin" evidence="2">
    <location>
        <begin position="64"/>
        <end position="204"/>
    </location>
</feature>
<sequence>METISKLGSTVSRPGTRFVGSGSTNGHRLYRLCTGKYGNKRSNKWRAGSLCNPEIQPIVPHSLVKKAGPCGGSGGQLRDMDLTGVTRIIKVGVRHCDTVDAIIVYFERDGHEECTGLWGEHGGHLTEFYLQPNEYITSVKGHLGYFKHIYLVRSLTLETNLATYGPYGQQDGIPFELPAINGEIIGFHGRSGMYLDAIGIYIKVANTAEIVADSTVDTSISISTSTVIVEETDHEICLVEGREEIVEETIEESITDASTTTTVHKGIYGRRLDVIREAPH</sequence>
<reference evidence="3" key="1">
    <citation type="submission" date="2022-08" db="EMBL/GenBank/DDBJ databases">
        <authorList>
            <person name="Marques A."/>
        </authorList>
    </citation>
    <scope>NUCLEOTIDE SEQUENCE</scope>
    <source>
        <strain evidence="3">RhyPub2mFocal</strain>
        <tissue evidence="3">Leaves</tissue>
    </source>
</reference>
<dbReference type="Gene3D" id="2.100.10.30">
    <property type="entry name" value="Jacalin-like lectin domain"/>
    <property type="match status" value="1"/>
</dbReference>
<dbReference type="InterPro" id="IPR036404">
    <property type="entry name" value="Jacalin-like_lectin_dom_sf"/>
</dbReference>
<proteinExistence type="predicted"/>
<evidence type="ECO:0000256" key="1">
    <source>
        <dbReference type="ARBA" id="ARBA00022734"/>
    </source>
</evidence>
<dbReference type="InterPro" id="IPR001229">
    <property type="entry name" value="Jacalin-like_lectin_dom"/>
</dbReference>
<keyword evidence="1" id="KW-0430">Lectin</keyword>
<evidence type="ECO:0000259" key="2">
    <source>
        <dbReference type="PROSITE" id="PS51752"/>
    </source>
</evidence>
<gene>
    <name evidence="3" type="ORF">LUZ62_057375</name>
</gene>
<organism evidence="3 4">
    <name type="scientific">Rhynchospora pubera</name>
    <dbReference type="NCBI Taxonomy" id="906938"/>
    <lineage>
        <taxon>Eukaryota</taxon>
        <taxon>Viridiplantae</taxon>
        <taxon>Streptophyta</taxon>
        <taxon>Embryophyta</taxon>
        <taxon>Tracheophyta</taxon>
        <taxon>Spermatophyta</taxon>
        <taxon>Magnoliopsida</taxon>
        <taxon>Liliopsida</taxon>
        <taxon>Poales</taxon>
        <taxon>Cyperaceae</taxon>
        <taxon>Cyperoideae</taxon>
        <taxon>Rhynchosporeae</taxon>
        <taxon>Rhynchospora</taxon>
    </lineage>
</organism>
<evidence type="ECO:0000313" key="3">
    <source>
        <dbReference type="EMBL" id="KAJ4773118.1"/>
    </source>
</evidence>
<name>A0AAV8E400_9POAL</name>
<protein>
    <submittedName>
        <fullName evidence="3">Mannose-binding lectin superfamily protein</fullName>
    </submittedName>
</protein>
<dbReference type="PANTHER" id="PTHR46506">
    <property type="entry name" value="OS05G0143600 PROTEIN"/>
    <property type="match status" value="1"/>
</dbReference>
<dbReference type="CDD" id="cd09612">
    <property type="entry name" value="Jacalin"/>
    <property type="match status" value="1"/>
</dbReference>
<dbReference type="Proteomes" id="UP001140206">
    <property type="component" value="Chromosome 3"/>
</dbReference>
<dbReference type="SMART" id="SM00915">
    <property type="entry name" value="Jacalin"/>
    <property type="match status" value="1"/>
</dbReference>